<proteinExistence type="predicted"/>
<dbReference type="InterPro" id="IPR002492">
    <property type="entry name" value="Transposase_Tc1-like"/>
</dbReference>
<dbReference type="GO" id="GO:0005737">
    <property type="term" value="C:cytoplasm"/>
    <property type="evidence" value="ECO:0007669"/>
    <property type="project" value="UniProtKB-ARBA"/>
</dbReference>
<dbReference type="PANTHER" id="PTHR12877">
    <property type="entry name" value="RHO GUANINE NUCLEOTIDE EXCHANGE FACTOR"/>
    <property type="match status" value="1"/>
</dbReference>
<evidence type="ECO:0000256" key="7">
    <source>
        <dbReference type="SAM" id="MobiDB-lite"/>
    </source>
</evidence>
<dbReference type="GO" id="GO:0051496">
    <property type="term" value="P:positive regulation of stress fiber assembly"/>
    <property type="evidence" value="ECO:0007669"/>
    <property type="project" value="UniProtKB-ARBA"/>
</dbReference>
<evidence type="ECO:0000256" key="2">
    <source>
        <dbReference type="ARBA" id="ARBA00022553"/>
    </source>
</evidence>
<dbReference type="PROSITE" id="PS50010">
    <property type="entry name" value="DH_2"/>
    <property type="match status" value="1"/>
</dbReference>
<evidence type="ECO:0000313" key="11">
    <source>
        <dbReference type="Proteomes" id="UP001274896"/>
    </source>
</evidence>
<evidence type="ECO:0000256" key="3">
    <source>
        <dbReference type="ARBA" id="ARBA00022658"/>
    </source>
</evidence>
<feature type="compositionally biased region" description="Polar residues" evidence="7">
    <location>
        <begin position="310"/>
        <end position="319"/>
    </location>
</feature>
<evidence type="ECO:0000256" key="6">
    <source>
        <dbReference type="ARBA" id="ARBA00074300"/>
    </source>
</evidence>
<dbReference type="FunFam" id="2.130.10.10:FF:000340">
    <property type="entry name" value="Rho guanine nucleotide exchange factor (GEF) 10"/>
    <property type="match status" value="1"/>
</dbReference>
<protein>
    <recommendedName>
        <fullName evidence="6">Rho guanine nucleotide exchange factor 10</fullName>
    </recommendedName>
</protein>
<dbReference type="GO" id="GO:0090307">
    <property type="term" value="P:mitotic spindle assembly"/>
    <property type="evidence" value="ECO:0007669"/>
    <property type="project" value="TreeGrafter"/>
</dbReference>
<dbReference type="GO" id="GO:0003677">
    <property type="term" value="F:DNA binding"/>
    <property type="evidence" value="ECO:0007669"/>
    <property type="project" value="InterPro"/>
</dbReference>
<feature type="compositionally biased region" description="Low complexity" evidence="7">
    <location>
        <begin position="267"/>
        <end position="280"/>
    </location>
</feature>
<dbReference type="InterPro" id="IPR035899">
    <property type="entry name" value="DBL_dom_sf"/>
</dbReference>
<keyword evidence="3" id="KW-0344">Guanine-nucleotide releasing factor</keyword>
<dbReference type="SUPFAM" id="SSF46689">
    <property type="entry name" value="Homeodomain-like"/>
    <property type="match status" value="1"/>
</dbReference>
<dbReference type="Pfam" id="PF19056">
    <property type="entry name" value="WD40_2"/>
    <property type="match status" value="2"/>
</dbReference>
<dbReference type="Pfam" id="PF00621">
    <property type="entry name" value="RhoGEF"/>
    <property type="match status" value="1"/>
</dbReference>
<dbReference type="SUPFAM" id="SSF50729">
    <property type="entry name" value="PH domain-like"/>
    <property type="match status" value="1"/>
</dbReference>
<dbReference type="GO" id="GO:0015074">
    <property type="term" value="P:DNA integration"/>
    <property type="evidence" value="ECO:0007669"/>
    <property type="project" value="InterPro"/>
</dbReference>
<dbReference type="SUPFAM" id="SSF50978">
    <property type="entry name" value="WD40 repeat-like"/>
    <property type="match status" value="1"/>
</dbReference>
<sequence>MMLLLLIAFIFDLCIFLDEEEEGESFEFDDEAPESERPPSFPPALDDHLSLRGVPVLEDAEADLPPPPPQTCPSAPHADFPPPPDAGQIQNKELPLPPEGGDTQGGNPGSRPKVSPYSVIDISPESPPPLSSSANGNEGDAQEVPSSPGVPSGYSVPVPCGYATPSNVPIFTPAYITPVIIRHFSVDEEVTVMGAGPTLTDGVFTEERPAIKEEDALAKWASDPANTAWMENPDEVIYDDVPRENSGSTTDMDEMIYDDVELGEEGGSSSVENGWSSSEFESYDEESDGESGHGDNGLLPNAFIRRHTPSTKTHLSQDLSRLKEHYERKVRDLMANAVGAVELQQLRHKHEQKYGVPNLLGDPARGAGRDSIVLLGDFNAHVGNDSDTWRGVIGRNGPPDLNSSGVLLLDFCASHNLSITNTMFKHKGAHQYTWYQDTLGWRSMIDLVVVSSDLRPHVLDTRVKRGVELSIDHHLVVSWIHLRRRMPDRLGRPKRIVRVCWERLADPSVGGVFNSHLRESFNQIPREVGDIESEWTMFSSSIVDAAIQSCGCKVSGAGRGGNPCTQWWTLEVRDAVKLKKESYQAWLARGTPEAAEAYWQAKQTAARVVSEAKTLVWEEFGEAMEKDYRTASGKFWQTVWRLRREEPEAEDSEVDSFITQAEVTEVVQQLLGGKAPGVDEVRSEYLKSLDVVGLSWLTRLWNIAGITVLSLPGKVYSRVLERRVRPVLEDDDVLLAPPSLDLQHALGHFAAECEAAGMRVSTSKSEAMVLDRKKVACTLQVGGEVLPQVEEFKYLGVLFTSEGKDGSLCSWKQMQKLVRAAKHGTKDGLEKTKAAVKKGKSFIRTKSFGHEWKSSCFEEEPSEFFIEVECLNVEPVLGPAPEGLTQQQVVRRCILESILESEKNYLESLKRILEHYEKPLQELDPRLLSERKCKVVFHRVREILQCHAMFQIALASRVADWDQHQTIGDVFVASFSKSMVLDAYSEYVNNFNTAMAVVRKACASKPCFLDFLKQRQECSREHVTLYGLMMKPIQRFPQFILLLQDMLKNTPAGHADRLPLQMALTELETLSEKLNERKREADQRCEIRHIAKAMNERYLNKVHQMGENEASPETGKVLQVEATDCFSPVLHLARVSVTTGSMRRYLDPTEVAEAVQLLQDGTSIRTIARRFAESPNTVSRAWRRFQETGTYSRRAGQNRRRSLTHQQDRYLLLCARRNRMSTARALQNDLQQAIGVNVSDQTIRNRLHEGGMRAQHPLVGPVLTAQHRGARLAFAIEHQNWQLLSVGSRYLIRSDDVVETVYNERGEIVKTKERRLFLLNDVLMCATPNLRSPQDGGGAVVPSGQRFLLKWSVPLSLVELVEFGSSEEMGDSAPFPTPHSGEKVIINAKPSKLYMGPGQLYQDLQNLIHDLGLVNQISTMISSLKGNYQNVNGTVAQDWISGLQRLILKKEEEIRAADRCRIQLQLPAKQDKSGRPTSFTAVFNTLSPSIKQAWITNLQMAKLALEEHNIQGWFIADDDGNQIKKQKHPLLLKHLPVVMSRLQEFKVECAVHNPEPHINSESTADIPVVGHGCVWVASCTNQMAQIAVVAMQNSSPKVTECFNVESRILCMTYIPVDEPLEDGEGNPEPRSCTTPTVCVGTEEGSISVYKSSQRSKKVRLQHFFTHDKVAVTCLAYKTPFLYAGLVSGSLAVYSRAPDGSWDSSSVRLLKLGVLPVKALLAVGECVWASSGGHVFIIDAQTHTVEHQLEAHQEEGMVVSQMVAAGVGIWIAFSSGSTLRLFHTETLEHLQDINIATAVHNILSGHQRVSVSSLLVCHGLLLVGTNLGVTVALSVPRLQGIPKVTGRGMVSFHAHHSPVKFLIMASPVQNTISSIGDSPGQRVPAPEEDGGPDRDGHPVNPVAIRQDSLSSSHSSLEHGPEDSAIYDLLSDPALSQNTKRNTQRPNLSSVLVLSGGSGHRKINRKSKVTRHEENMPTDNDEDEDSDDDDDISWPDVIPVCFGDVPLLHTRVQALQHGVNSDRKGYGKKTNWTIEPTAHSSTTCVTSLGHQWDLV</sequence>
<dbReference type="InterPro" id="IPR039919">
    <property type="entry name" value="ARHGEF10/ARHGEF17"/>
</dbReference>
<evidence type="ECO:0000256" key="1">
    <source>
        <dbReference type="ARBA" id="ARBA00022481"/>
    </source>
</evidence>
<dbReference type="GO" id="GO:0051056">
    <property type="term" value="P:regulation of small GTPase mediated signal transduction"/>
    <property type="evidence" value="ECO:0007669"/>
    <property type="project" value="UniProtKB-ARBA"/>
</dbReference>
<dbReference type="InterPro" id="IPR000219">
    <property type="entry name" value="DH_dom"/>
</dbReference>
<reference evidence="10" key="1">
    <citation type="submission" date="2023-06" db="EMBL/GenBank/DDBJ databases">
        <title>Male Hemibagrus guttatus genome.</title>
        <authorList>
            <person name="Bian C."/>
        </authorList>
    </citation>
    <scope>NUCLEOTIDE SEQUENCE</scope>
    <source>
        <strain evidence="10">Male_cb2023</strain>
        <tissue evidence="10">Muscle</tissue>
    </source>
</reference>
<accession>A0AAE0QZS4</accession>
<feature type="signal peptide" evidence="8">
    <location>
        <begin position="1"/>
        <end position="16"/>
    </location>
</feature>
<dbReference type="InterPro" id="IPR036322">
    <property type="entry name" value="WD40_repeat_dom_sf"/>
</dbReference>
<dbReference type="Gene3D" id="3.60.10.10">
    <property type="entry name" value="Endonuclease/exonuclease/phosphatase"/>
    <property type="match status" value="1"/>
</dbReference>
<dbReference type="GO" id="GO:0005085">
    <property type="term" value="F:guanyl-nucleotide exchange factor activity"/>
    <property type="evidence" value="ECO:0007669"/>
    <property type="project" value="UniProtKB-KW"/>
</dbReference>
<evidence type="ECO:0000256" key="4">
    <source>
        <dbReference type="ARBA" id="ARBA00023054"/>
    </source>
</evidence>
<feature type="region of interest" description="Disordered" evidence="7">
    <location>
        <begin position="1935"/>
        <end position="1990"/>
    </location>
</feature>
<dbReference type="InterPro" id="IPR009057">
    <property type="entry name" value="Homeodomain-like_sf"/>
</dbReference>
<dbReference type="SUPFAM" id="SSF48065">
    <property type="entry name" value="DBL homology domain (DH-domain)"/>
    <property type="match status" value="1"/>
</dbReference>
<evidence type="ECO:0000256" key="5">
    <source>
        <dbReference type="ARBA" id="ARBA00058240"/>
    </source>
</evidence>
<feature type="chain" id="PRO_5042103397" description="Rho guanine nucleotide exchange factor 10" evidence="8">
    <location>
        <begin position="17"/>
        <end position="2053"/>
    </location>
</feature>
<dbReference type="CDD" id="cd00160">
    <property type="entry name" value="RhoGEF"/>
    <property type="match status" value="1"/>
</dbReference>
<keyword evidence="4" id="KW-0175">Coiled coil</keyword>
<keyword evidence="11" id="KW-1185">Reference proteome</keyword>
<dbReference type="GO" id="GO:0005813">
    <property type="term" value="C:centrosome"/>
    <property type="evidence" value="ECO:0007669"/>
    <property type="project" value="TreeGrafter"/>
</dbReference>
<comment type="caution">
    <text evidence="10">The sequence shown here is derived from an EMBL/GenBank/DDBJ whole genome shotgun (WGS) entry which is preliminary data.</text>
</comment>
<comment type="function">
    <text evidence="5">May play a role in developmental myelination of peripheral nerves.</text>
</comment>
<dbReference type="FunFam" id="1.20.900.10:FF:000003">
    <property type="entry name" value="Rho guanine nucleotide exchange factor 10 like"/>
    <property type="match status" value="1"/>
</dbReference>
<keyword evidence="1" id="KW-0488">Methylation</keyword>
<keyword evidence="8" id="KW-0732">Signal</keyword>
<feature type="compositionally biased region" description="Polar residues" evidence="7">
    <location>
        <begin position="1935"/>
        <end position="1945"/>
    </location>
</feature>
<dbReference type="Gene3D" id="1.20.900.10">
    <property type="entry name" value="Dbl homology (DH) domain"/>
    <property type="match status" value="1"/>
</dbReference>
<name>A0AAE0QZS4_9TELE</name>
<feature type="compositionally biased region" description="Acidic residues" evidence="7">
    <location>
        <begin position="24"/>
        <end position="33"/>
    </location>
</feature>
<organism evidence="10 11">
    <name type="scientific">Hemibagrus guttatus</name>
    <dbReference type="NCBI Taxonomy" id="175788"/>
    <lineage>
        <taxon>Eukaryota</taxon>
        <taxon>Metazoa</taxon>
        <taxon>Chordata</taxon>
        <taxon>Craniata</taxon>
        <taxon>Vertebrata</taxon>
        <taxon>Euteleostomi</taxon>
        <taxon>Actinopterygii</taxon>
        <taxon>Neopterygii</taxon>
        <taxon>Teleostei</taxon>
        <taxon>Ostariophysi</taxon>
        <taxon>Siluriformes</taxon>
        <taxon>Bagridae</taxon>
        <taxon>Hemibagrus</taxon>
    </lineage>
</organism>
<feature type="compositionally biased region" description="Basic residues" evidence="7">
    <location>
        <begin position="1957"/>
        <end position="1967"/>
    </location>
</feature>
<feature type="domain" description="DH" evidence="9">
    <location>
        <begin position="890"/>
        <end position="1077"/>
    </location>
</feature>
<feature type="region of interest" description="Disordered" evidence="7">
    <location>
        <begin position="1872"/>
        <end position="1901"/>
    </location>
</feature>
<dbReference type="SUPFAM" id="SSF56219">
    <property type="entry name" value="DNase I-like"/>
    <property type="match status" value="1"/>
</dbReference>
<dbReference type="PANTHER" id="PTHR12877:SF14">
    <property type="entry name" value="RHO GUANINE NUCLEOTIDE EXCHANGE FACTOR 10"/>
    <property type="match status" value="1"/>
</dbReference>
<dbReference type="SMART" id="SM00325">
    <property type="entry name" value="RhoGEF"/>
    <property type="match status" value="1"/>
</dbReference>
<dbReference type="EMBL" id="JAUCMX010000008">
    <property type="protein sequence ID" value="KAK3538069.1"/>
    <property type="molecule type" value="Genomic_DNA"/>
</dbReference>
<dbReference type="InterPro" id="IPR036691">
    <property type="entry name" value="Endo/exonu/phosph_ase_sf"/>
</dbReference>
<gene>
    <name evidence="10" type="ORF">QTP70_027548</name>
</gene>
<feature type="compositionally biased region" description="Acidic residues" evidence="7">
    <location>
        <begin position="1977"/>
        <end position="1990"/>
    </location>
</feature>
<feature type="region of interest" description="Disordered" evidence="7">
    <location>
        <begin position="264"/>
        <end position="319"/>
    </location>
</feature>
<feature type="region of interest" description="Disordered" evidence="7">
    <location>
        <begin position="24"/>
        <end position="150"/>
    </location>
</feature>
<dbReference type="GO" id="GO:0030036">
    <property type="term" value="P:actin cytoskeleton organization"/>
    <property type="evidence" value="ECO:0007669"/>
    <property type="project" value="TreeGrafter"/>
</dbReference>
<dbReference type="GO" id="GO:0006313">
    <property type="term" value="P:DNA transposition"/>
    <property type="evidence" value="ECO:0007669"/>
    <property type="project" value="InterPro"/>
</dbReference>
<evidence type="ECO:0000256" key="8">
    <source>
        <dbReference type="SAM" id="SignalP"/>
    </source>
</evidence>
<keyword evidence="2" id="KW-0597">Phosphoprotein</keyword>
<evidence type="ECO:0000259" key="9">
    <source>
        <dbReference type="PROSITE" id="PS50010"/>
    </source>
</evidence>
<evidence type="ECO:0000313" key="10">
    <source>
        <dbReference type="EMBL" id="KAK3538069.1"/>
    </source>
</evidence>
<dbReference type="Gene3D" id="2.130.10.10">
    <property type="entry name" value="YVTN repeat-like/Quinoprotein amine dehydrogenase"/>
    <property type="match status" value="1"/>
</dbReference>
<dbReference type="Pfam" id="PF01498">
    <property type="entry name" value="HTH_Tnp_Tc3_2"/>
    <property type="match status" value="1"/>
</dbReference>
<dbReference type="Proteomes" id="UP001274896">
    <property type="component" value="Unassembled WGS sequence"/>
</dbReference>
<dbReference type="Pfam" id="PF19057">
    <property type="entry name" value="PH_19"/>
    <property type="match status" value="1"/>
</dbReference>
<dbReference type="InterPro" id="IPR015943">
    <property type="entry name" value="WD40/YVTN_repeat-like_dom_sf"/>
</dbReference>